<dbReference type="Proteomes" id="UP000050164">
    <property type="component" value="Unassembled WGS sequence"/>
</dbReference>
<dbReference type="AlphaFoldDB" id="A0A655AI12"/>
<name>A0A655AI12_MYCTX</name>
<protein>
    <submittedName>
        <fullName evidence="1">Uncharacterized protein</fullName>
    </submittedName>
</protein>
<organism evidence="1 2">
    <name type="scientific">Mycobacterium tuberculosis</name>
    <dbReference type="NCBI Taxonomy" id="1773"/>
    <lineage>
        <taxon>Bacteria</taxon>
        <taxon>Bacillati</taxon>
        <taxon>Actinomycetota</taxon>
        <taxon>Actinomycetes</taxon>
        <taxon>Mycobacteriales</taxon>
        <taxon>Mycobacteriaceae</taxon>
        <taxon>Mycobacterium</taxon>
        <taxon>Mycobacterium tuberculosis complex</taxon>
    </lineage>
</organism>
<evidence type="ECO:0000313" key="2">
    <source>
        <dbReference type="Proteomes" id="UP000050164"/>
    </source>
</evidence>
<dbReference type="EMBL" id="CNFT01001288">
    <property type="protein sequence ID" value="CKT11706.1"/>
    <property type="molecule type" value="Genomic_DNA"/>
</dbReference>
<gene>
    <name evidence="1" type="ORF">ERS027659_03973</name>
</gene>
<evidence type="ECO:0000313" key="1">
    <source>
        <dbReference type="EMBL" id="CKT11706.1"/>
    </source>
</evidence>
<proteinExistence type="predicted"/>
<accession>A0A655AI12</accession>
<sequence length="134" mass="14334">MVCAQIEFGCRADHSVGVATVGLAGANGESTGQRGTGQRYHHQITNREIGCTTNNLAILPIADIYRAGPDRLLVAGELLDIGHPPHGHRAVHRTKGDDLFDLVADAQQRLLEFAWGNVPARSADRNHLAQPAVG</sequence>
<reference evidence="1 2" key="1">
    <citation type="submission" date="2015-03" db="EMBL/GenBank/DDBJ databases">
        <authorList>
            <consortium name="Pathogen Informatics"/>
        </authorList>
    </citation>
    <scope>NUCLEOTIDE SEQUENCE [LARGE SCALE GENOMIC DNA]</scope>
    <source>
        <strain evidence="1 2">Bir 185</strain>
    </source>
</reference>